<keyword evidence="3" id="KW-1185">Reference proteome</keyword>
<dbReference type="OrthoDB" id="4210192at2"/>
<protein>
    <submittedName>
        <fullName evidence="2">Uncharacterized protein</fullName>
    </submittedName>
</protein>
<sequence>MEADDRAYARPEGQRPAERDGETEGAEAYPELIEQVLAVCEQHYAAVTGTNTDQWDKELSLELVGIALQTVRLAERDAYPQDLEEYLRVNRDRLERLWRRYGPDSPYPRDVYHLVELPESFVLCERIDNARQWLEGVWEEEGQEEKPLERLKKVWLYGTGEEDGR</sequence>
<evidence type="ECO:0000313" key="3">
    <source>
        <dbReference type="Proteomes" id="UP000240429"/>
    </source>
</evidence>
<dbReference type="EMBL" id="PYBJ01000027">
    <property type="protein sequence ID" value="PSM39117.1"/>
    <property type="molecule type" value="Genomic_DNA"/>
</dbReference>
<reference evidence="2 3" key="1">
    <citation type="submission" date="2018-03" db="EMBL/GenBank/DDBJ databases">
        <title>Streptomyces dioscori sp. nov., a novel endophytic actinobacterium isolated from bulbil of Dioscorea bulbifera L.</title>
        <authorList>
            <person name="Zhikuan W."/>
        </authorList>
    </citation>
    <scope>NUCLEOTIDE SEQUENCE [LARGE SCALE GENOMIC DNA]</scope>
    <source>
        <strain evidence="2 3">A217</strain>
    </source>
</reference>
<gene>
    <name evidence="2" type="ORF">C6Y14_34415</name>
</gene>
<evidence type="ECO:0000313" key="2">
    <source>
        <dbReference type="EMBL" id="PSM39117.1"/>
    </source>
</evidence>
<name>A0A2P8PYN9_9ACTN</name>
<organism evidence="2 3">
    <name type="scientific">Streptomyces dioscori</name>
    <dbReference type="NCBI Taxonomy" id="2109333"/>
    <lineage>
        <taxon>Bacteria</taxon>
        <taxon>Bacillati</taxon>
        <taxon>Actinomycetota</taxon>
        <taxon>Actinomycetes</taxon>
        <taxon>Kitasatosporales</taxon>
        <taxon>Streptomycetaceae</taxon>
        <taxon>Streptomyces</taxon>
        <taxon>Streptomyces aurantiacus group</taxon>
    </lineage>
</organism>
<feature type="compositionally biased region" description="Basic and acidic residues" evidence="1">
    <location>
        <begin position="1"/>
        <end position="22"/>
    </location>
</feature>
<feature type="region of interest" description="Disordered" evidence="1">
    <location>
        <begin position="1"/>
        <end position="27"/>
    </location>
</feature>
<comment type="caution">
    <text evidence="2">The sequence shown here is derived from an EMBL/GenBank/DDBJ whole genome shotgun (WGS) entry which is preliminary data.</text>
</comment>
<proteinExistence type="predicted"/>
<dbReference type="AlphaFoldDB" id="A0A2P8PYN9"/>
<dbReference type="Proteomes" id="UP000240429">
    <property type="component" value="Unassembled WGS sequence"/>
</dbReference>
<accession>A0A2P8PYN9</accession>
<evidence type="ECO:0000256" key="1">
    <source>
        <dbReference type="SAM" id="MobiDB-lite"/>
    </source>
</evidence>